<comment type="similarity">
    <text evidence="2 7">Belongs to the group II decarboxylase family.</text>
</comment>
<dbReference type="RefSeq" id="WP_004968487.1">
    <property type="nucleotide sequence ID" value="NZ_AOLP01000008.1"/>
</dbReference>
<dbReference type="InterPro" id="IPR021115">
    <property type="entry name" value="Pyridoxal-P_BS"/>
</dbReference>
<name>M0JDB5_9EURY</name>
<dbReference type="InterPro" id="IPR015424">
    <property type="entry name" value="PyrdxlP-dep_Trfase"/>
</dbReference>
<dbReference type="InterPro" id="IPR002129">
    <property type="entry name" value="PyrdxlP-dep_de-COase"/>
</dbReference>
<evidence type="ECO:0000256" key="1">
    <source>
        <dbReference type="ARBA" id="ARBA00001933"/>
    </source>
</evidence>
<dbReference type="Gene3D" id="3.40.640.10">
    <property type="entry name" value="Type I PLP-dependent aspartate aminotransferase-like (Major domain)"/>
    <property type="match status" value="1"/>
</dbReference>
<dbReference type="Proteomes" id="UP000011553">
    <property type="component" value="Unassembled WGS sequence"/>
</dbReference>
<dbReference type="Pfam" id="PF00282">
    <property type="entry name" value="Pyridoxal_deC"/>
    <property type="match status" value="1"/>
</dbReference>
<dbReference type="AlphaFoldDB" id="M0JDB5"/>
<keyword evidence="3" id="KW-0210">Decarboxylase</keyword>
<dbReference type="PANTHER" id="PTHR45677">
    <property type="entry name" value="GLUTAMATE DECARBOXYLASE-RELATED"/>
    <property type="match status" value="1"/>
</dbReference>
<keyword evidence="10" id="KW-1185">Reference proteome</keyword>
<evidence type="ECO:0000313" key="10">
    <source>
        <dbReference type="Proteomes" id="UP000011553"/>
    </source>
</evidence>
<protein>
    <submittedName>
        <fullName evidence="9">L-2,4-diaminobutyrate decarboxylase</fullName>
    </submittedName>
</protein>
<evidence type="ECO:0000256" key="3">
    <source>
        <dbReference type="ARBA" id="ARBA00022793"/>
    </source>
</evidence>
<evidence type="ECO:0000256" key="7">
    <source>
        <dbReference type="RuleBase" id="RU000382"/>
    </source>
</evidence>
<accession>M0JDB5</accession>
<organism evidence="9 10">
    <name type="scientific">Haloferax denitrificans ATCC 35960</name>
    <dbReference type="NCBI Taxonomy" id="662478"/>
    <lineage>
        <taxon>Archaea</taxon>
        <taxon>Methanobacteriati</taxon>
        <taxon>Methanobacteriota</taxon>
        <taxon>Stenosarchaea group</taxon>
        <taxon>Halobacteria</taxon>
        <taxon>Halobacteriales</taxon>
        <taxon>Haloferacaceae</taxon>
        <taxon>Haloferax</taxon>
    </lineage>
</organism>
<dbReference type="GO" id="GO:0030170">
    <property type="term" value="F:pyridoxal phosphate binding"/>
    <property type="evidence" value="ECO:0007669"/>
    <property type="project" value="InterPro"/>
</dbReference>
<dbReference type="EMBL" id="AOLP01000008">
    <property type="protein sequence ID" value="EMA06353.1"/>
    <property type="molecule type" value="Genomic_DNA"/>
</dbReference>
<evidence type="ECO:0000256" key="2">
    <source>
        <dbReference type="ARBA" id="ARBA00009533"/>
    </source>
</evidence>
<gene>
    <name evidence="9" type="ORF">C438_06557</name>
</gene>
<feature type="modified residue" description="N6-(pyridoxal phosphate)lysine" evidence="6">
    <location>
        <position position="326"/>
    </location>
</feature>
<dbReference type="PANTHER" id="PTHR45677:SF8">
    <property type="entry name" value="CYSTEINE SULFINIC ACID DECARBOXYLASE"/>
    <property type="match status" value="1"/>
</dbReference>
<dbReference type="GO" id="GO:0005737">
    <property type="term" value="C:cytoplasm"/>
    <property type="evidence" value="ECO:0007669"/>
    <property type="project" value="TreeGrafter"/>
</dbReference>
<dbReference type="PATRIC" id="fig|662478.6.peg.1229"/>
<evidence type="ECO:0000256" key="8">
    <source>
        <dbReference type="SAM" id="MobiDB-lite"/>
    </source>
</evidence>
<feature type="compositionally biased region" description="Acidic residues" evidence="8">
    <location>
        <begin position="445"/>
        <end position="462"/>
    </location>
</feature>
<evidence type="ECO:0000256" key="6">
    <source>
        <dbReference type="PIRSR" id="PIRSR602129-50"/>
    </source>
</evidence>
<comment type="cofactor">
    <cofactor evidence="1 6 7">
        <name>pyridoxal 5'-phosphate</name>
        <dbReference type="ChEBI" id="CHEBI:597326"/>
    </cofactor>
</comment>
<dbReference type="CDD" id="cd06450">
    <property type="entry name" value="DOPA_deC_like"/>
    <property type="match status" value="1"/>
</dbReference>
<dbReference type="GO" id="GO:0019752">
    <property type="term" value="P:carboxylic acid metabolic process"/>
    <property type="evidence" value="ECO:0007669"/>
    <property type="project" value="InterPro"/>
</dbReference>
<dbReference type="PROSITE" id="PS00392">
    <property type="entry name" value="DDC_GAD_HDC_YDC"/>
    <property type="match status" value="1"/>
</dbReference>
<comment type="caution">
    <text evidence="9">The sequence shown here is derived from an EMBL/GenBank/DDBJ whole genome shotgun (WGS) entry which is preliminary data.</text>
</comment>
<sequence>MNGVGGVDGVGERRDPRPDAAKWFLSGDDDDRARYRDAIRRARDLVLDEFAEEATPYSGATPEELDDALARFEMLPHEGDGVAAALDRTEPILRNSVGVSDPTCVAHLQCPPTIPALAAEVLLTAMNQSMDSWDQSPAATQLERRFVGELCDLFGYEDGDGVFTSGGTQSNFVGLLLARNRVVLEEYGVDVQQAGLPPEARDLRILCSADAHFTATQAASHLGLGENAVVTVPTDDDRRLSMEAFDGAVADLRERGKRPFAIVATAGTTDFGSIDPLGPLADRAAELDCWYHVDAAWGGALALSDDHADKLAGIEAADSVAVDFHKLFYQPISCGAVLVRDASAYDLIDRNAAYLNPERDDDAGVPNLVSKSVQTTRRFDALKPFVTMQALGREGLASMVEYTIDLADDAARLVEADPDLRLVHDSDLNVVVFRYVPDRGRDGDDPADGPADEPSADPNADDLNEAIRDSLLDDGEAVVARTTVDGETCLKLTLLNPRTTREDLRALLREVSTRGTELETTTDDRHA</sequence>
<dbReference type="GO" id="GO:0016831">
    <property type="term" value="F:carboxy-lyase activity"/>
    <property type="evidence" value="ECO:0007669"/>
    <property type="project" value="UniProtKB-KW"/>
</dbReference>
<proteinExistence type="inferred from homology"/>
<keyword evidence="4 6" id="KW-0663">Pyridoxal phosphate</keyword>
<dbReference type="InterPro" id="IPR015421">
    <property type="entry name" value="PyrdxlP-dep_Trfase_major"/>
</dbReference>
<dbReference type="Gene3D" id="3.90.1150.170">
    <property type="match status" value="1"/>
</dbReference>
<evidence type="ECO:0000256" key="5">
    <source>
        <dbReference type="ARBA" id="ARBA00023239"/>
    </source>
</evidence>
<evidence type="ECO:0000256" key="4">
    <source>
        <dbReference type="ARBA" id="ARBA00022898"/>
    </source>
</evidence>
<keyword evidence="5 7" id="KW-0456">Lyase</keyword>
<feature type="compositionally biased region" description="Basic and acidic residues" evidence="8">
    <location>
        <begin position="10"/>
        <end position="20"/>
    </location>
</feature>
<evidence type="ECO:0000313" key="9">
    <source>
        <dbReference type="EMBL" id="EMA06353.1"/>
    </source>
</evidence>
<reference evidence="9 10" key="1">
    <citation type="journal article" date="2014" name="PLoS Genet.">
        <title>Phylogenetically driven sequencing of extremely halophilic archaea reveals strategies for static and dynamic osmo-response.</title>
        <authorList>
            <person name="Becker E.A."/>
            <person name="Seitzer P.M."/>
            <person name="Tritt A."/>
            <person name="Larsen D."/>
            <person name="Krusor M."/>
            <person name="Yao A.I."/>
            <person name="Wu D."/>
            <person name="Madern D."/>
            <person name="Eisen J.A."/>
            <person name="Darling A.E."/>
            <person name="Facciotti M.T."/>
        </authorList>
    </citation>
    <scope>NUCLEOTIDE SEQUENCE [LARGE SCALE GENOMIC DNA]</scope>
    <source>
        <strain evidence="9 10">ATCC 35960</strain>
    </source>
</reference>
<dbReference type="SUPFAM" id="SSF53383">
    <property type="entry name" value="PLP-dependent transferases"/>
    <property type="match status" value="1"/>
</dbReference>
<feature type="region of interest" description="Disordered" evidence="8">
    <location>
        <begin position="439"/>
        <end position="462"/>
    </location>
</feature>
<feature type="region of interest" description="Disordered" evidence="8">
    <location>
        <begin position="1"/>
        <end position="22"/>
    </location>
</feature>